<name>A0A1L9QKP4_9CYAN</name>
<sequence>MPQTDPYPSDLDDCLTQWFKIDRLISEMFCLDFQRDRVDETIKKIESELQRKVPIALQNWLGFAQTSWQLEPKGFTFRDSLEVKRMRDCESYQILCQAEQDMSWAVKYSDFDLEDPPVYLYYLDYESPNPCCFEAGQWSPTIASFMLDYLFTYTTSCHGGFSIDLEKIDLSVIEQETGALRSFGHLKWNFWKGILLHISQPYIFEEEENWECETLHIELLQPQSFNALPASIRQAFFQAGCVSNNLIELIDVPDKILRN</sequence>
<protein>
    <recommendedName>
        <fullName evidence="3">Knr4/Smi1-like domain-containing protein</fullName>
    </recommendedName>
</protein>
<comment type="caution">
    <text evidence="1">The sequence shown here is derived from an EMBL/GenBank/DDBJ whole genome shotgun (WGS) entry which is preliminary data.</text>
</comment>
<gene>
    <name evidence="1" type="ORF">BI308_23015</name>
</gene>
<organism evidence="1 2">
    <name type="scientific">Roseofilum reptotaenium AO1-A</name>
    <dbReference type="NCBI Taxonomy" id="1925591"/>
    <lineage>
        <taxon>Bacteria</taxon>
        <taxon>Bacillati</taxon>
        <taxon>Cyanobacteriota</taxon>
        <taxon>Cyanophyceae</taxon>
        <taxon>Desertifilales</taxon>
        <taxon>Desertifilaceae</taxon>
        <taxon>Roseofilum</taxon>
    </lineage>
</organism>
<keyword evidence="2" id="KW-1185">Reference proteome</keyword>
<evidence type="ECO:0000313" key="2">
    <source>
        <dbReference type="Proteomes" id="UP000183940"/>
    </source>
</evidence>
<dbReference type="EMBL" id="MLAW01000060">
    <property type="protein sequence ID" value="OJJ17370.1"/>
    <property type="molecule type" value="Genomic_DNA"/>
</dbReference>
<dbReference type="Proteomes" id="UP000183940">
    <property type="component" value="Unassembled WGS sequence"/>
</dbReference>
<reference evidence="1" key="1">
    <citation type="submission" date="2016-10" db="EMBL/GenBank/DDBJ databases">
        <title>CRISPR-Cas defence system in Roseofilum reptotaenium: evidence of a bacteriophage-cyanobacterium arms race in the coral black band disease.</title>
        <authorList>
            <person name="Buerger P."/>
            <person name="Wood-Charlson E.M."/>
            <person name="Weynberg K.D."/>
            <person name="Willis B."/>
            <person name="Van Oppen M.J."/>
        </authorList>
    </citation>
    <scope>NUCLEOTIDE SEQUENCE [LARGE SCALE GENOMIC DNA]</scope>
    <source>
        <strain evidence="1">AO1-A</strain>
    </source>
</reference>
<accession>A0A1L9QKP4</accession>
<evidence type="ECO:0008006" key="3">
    <source>
        <dbReference type="Google" id="ProtNLM"/>
    </source>
</evidence>
<proteinExistence type="predicted"/>
<dbReference type="AlphaFoldDB" id="A0A1L9QKP4"/>
<evidence type="ECO:0000313" key="1">
    <source>
        <dbReference type="EMBL" id="OJJ17370.1"/>
    </source>
</evidence>